<evidence type="ECO:0000313" key="2">
    <source>
        <dbReference type="EMBL" id="EFP11716.1"/>
    </source>
</evidence>
<reference evidence="2" key="1">
    <citation type="submission" date="2007-07" db="EMBL/GenBank/DDBJ databases">
        <title>PCAP assembly of the Caenorhabditis remanei genome.</title>
        <authorList>
            <consortium name="The Caenorhabditis remanei Sequencing Consortium"/>
            <person name="Wilson R.K."/>
        </authorList>
    </citation>
    <scope>NUCLEOTIDE SEQUENCE [LARGE SCALE GENOMIC DNA]</scope>
    <source>
        <strain evidence="2">PB4641</strain>
    </source>
</reference>
<feature type="coiled-coil region" evidence="1">
    <location>
        <begin position="1"/>
        <end position="42"/>
    </location>
</feature>
<dbReference type="InParanoid" id="E3MXN2"/>
<keyword evidence="3" id="KW-1185">Reference proteome</keyword>
<accession>E3MXN2</accession>
<keyword evidence="1" id="KW-0175">Coiled coil</keyword>
<dbReference type="EMBL" id="DS268492">
    <property type="protein sequence ID" value="EFP11716.1"/>
    <property type="molecule type" value="Genomic_DNA"/>
</dbReference>
<protein>
    <submittedName>
        <fullName evidence="2">Uncharacterized protein</fullName>
    </submittedName>
</protein>
<organism evidence="3">
    <name type="scientific">Caenorhabditis remanei</name>
    <name type="common">Caenorhabditis vulgaris</name>
    <dbReference type="NCBI Taxonomy" id="31234"/>
    <lineage>
        <taxon>Eukaryota</taxon>
        <taxon>Metazoa</taxon>
        <taxon>Ecdysozoa</taxon>
        <taxon>Nematoda</taxon>
        <taxon>Chromadorea</taxon>
        <taxon>Rhabditida</taxon>
        <taxon>Rhabditina</taxon>
        <taxon>Rhabditomorpha</taxon>
        <taxon>Rhabditoidea</taxon>
        <taxon>Rhabditidae</taxon>
        <taxon>Peloderinae</taxon>
        <taxon>Caenorhabditis</taxon>
    </lineage>
</organism>
<proteinExistence type="predicted"/>
<sequence>MARLNLNERRLVEQAETLRLEKEQLQNELAQVRRDLERSLRNQAEAEVIHEDNANELGEVRAAMAAMRAVVQGYDGGRGIHAAMAGSSARLRPCILLKMYRYPHNRSEPCQLPFM</sequence>
<dbReference type="Proteomes" id="UP000008281">
    <property type="component" value="Unassembled WGS sequence"/>
</dbReference>
<evidence type="ECO:0000313" key="3">
    <source>
        <dbReference type="Proteomes" id="UP000008281"/>
    </source>
</evidence>
<gene>
    <name evidence="2" type="ORF">CRE_27769</name>
</gene>
<name>E3MXN2_CAERE</name>
<evidence type="ECO:0000256" key="1">
    <source>
        <dbReference type="SAM" id="Coils"/>
    </source>
</evidence>
<dbReference type="HOGENOM" id="CLU_2111174_0_0_1"/>
<dbReference type="AlphaFoldDB" id="E3MXN2"/>